<accession>A0ABV1CLG1</accession>
<reference evidence="3 4" key="1">
    <citation type="submission" date="2024-04" db="EMBL/GenBank/DDBJ databases">
        <title>Human intestinal bacterial collection.</title>
        <authorList>
            <person name="Pauvert C."/>
            <person name="Hitch T.C.A."/>
            <person name="Clavel T."/>
        </authorList>
    </citation>
    <scope>NUCLEOTIDE SEQUENCE [LARGE SCALE GENOMIC DNA]</scope>
    <source>
        <strain evidence="3 4">CLA-AA-H161</strain>
    </source>
</reference>
<sequence length="760" mass="89474">MTEKQQYLLKLFREIDEMCKKHNLRYVMAGGSLIGVARNEGFIPWDDDVDIYMPRDDWNKLVELSDQVLPPNRAFQCVDVDRSYTNTFPRYASTDTCAIHRHQIIGKDKAGEIIDVLTLDPIPDDDREYEKYRTHLMIYSDLINIAVVYGNRYEVPVHLYLKYLFSYLFLGKERTLKKLEKIMFSYKEEECSRYAMRWGGCPFLFDKDMMFPVKYGRFEGVDVMIPNKVSDYLIWHYGDEWSYIPPHGERESHDAVECHHMNYEEFRKEYMPKLDTFRLRKDAVFRKLYYMATAKRSHRLIRKRQELLGEVTAQDLMNRLEQKKVSLEALLEKRDFHTLNRIFGDYFRVQLSADFIGREEFVHIYNFYHPVLIDIKEEVFMAAMLTLLYSEKVSKAYRMLRVREKLQGLSPAMEALLQDILTFRSGACHYEFGENRPAEWEMDQLLEKYPDNPSFLKFKIRFLMERAKKEKPSEEAEEFLSHCLELFPEDGYFLKYKGDLLWLRGKCREALEVYAAVRSKTTNGMTQLELDKFLKEHKMSAMGTCKSLVEKGKVQEAVELAALWKELLPEDESIDGYFCQMKLEGLNRPEEIREFLKDIKEKLLQGKSEKTGKLKIENMVYLDICAYGAEKLGFSGKLAKLGTELLYTEDMQKLEELLSQALEQESKEECKPAAFLIAGDILYKQGKTREAFSYYRKALKKDAPEYVRIEGADRVLKDLKDGSSYIRSFGRKQDLTEFLDAWLGKYESLEEITELLKAIV</sequence>
<dbReference type="EMBL" id="JBBNFW010000161">
    <property type="protein sequence ID" value="MEQ2413237.1"/>
    <property type="molecule type" value="Genomic_DNA"/>
</dbReference>
<gene>
    <name evidence="3" type="ORF">AAAX94_09420</name>
</gene>
<dbReference type="InterPro" id="IPR007074">
    <property type="entry name" value="LicD/FKTN/FKRP_NTP_transf"/>
</dbReference>
<dbReference type="PROSITE" id="PS50005">
    <property type="entry name" value="TPR"/>
    <property type="match status" value="1"/>
</dbReference>
<dbReference type="InterPro" id="IPR011990">
    <property type="entry name" value="TPR-like_helical_dom_sf"/>
</dbReference>
<feature type="repeat" description="TPR" evidence="1">
    <location>
        <begin position="672"/>
        <end position="705"/>
    </location>
</feature>
<evidence type="ECO:0000313" key="3">
    <source>
        <dbReference type="EMBL" id="MEQ2413237.1"/>
    </source>
</evidence>
<dbReference type="PANTHER" id="PTHR43404">
    <property type="entry name" value="LIPOPOLYSACCHARIDE CHOLINEPHOSPHOTRANSFERASE LICD"/>
    <property type="match status" value="1"/>
</dbReference>
<dbReference type="InterPro" id="IPR052942">
    <property type="entry name" value="LPS_cholinephosphotransferase"/>
</dbReference>
<dbReference type="Gene3D" id="1.25.40.10">
    <property type="entry name" value="Tetratricopeptide repeat domain"/>
    <property type="match status" value="2"/>
</dbReference>
<dbReference type="SUPFAM" id="SSF48452">
    <property type="entry name" value="TPR-like"/>
    <property type="match status" value="1"/>
</dbReference>
<organism evidence="3 4">
    <name type="scientific">Blautia acetigignens</name>
    <dbReference type="NCBI Taxonomy" id="2981783"/>
    <lineage>
        <taxon>Bacteria</taxon>
        <taxon>Bacillati</taxon>
        <taxon>Bacillota</taxon>
        <taxon>Clostridia</taxon>
        <taxon>Lachnospirales</taxon>
        <taxon>Lachnospiraceae</taxon>
        <taxon>Blautia</taxon>
    </lineage>
</organism>
<dbReference type="PANTHER" id="PTHR43404:SF1">
    <property type="entry name" value="MNN4P"/>
    <property type="match status" value="1"/>
</dbReference>
<evidence type="ECO:0000313" key="4">
    <source>
        <dbReference type="Proteomes" id="UP001470752"/>
    </source>
</evidence>
<feature type="domain" description="LicD/FKTN/FKRP nucleotidyltransferase" evidence="2">
    <location>
        <begin position="19"/>
        <end position="238"/>
    </location>
</feature>
<proteinExistence type="predicted"/>
<dbReference type="InterPro" id="IPR019734">
    <property type="entry name" value="TPR_rpt"/>
</dbReference>
<dbReference type="Proteomes" id="UP001470752">
    <property type="component" value="Unassembled WGS sequence"/>
</dbReference>
<dbReference type="RefSeq" id="WP_349083477.1">
    <property type="nucleotide sequence ID" value="NZ_JBBNFW010000161.1"/>
</dbReference>
<protein>
    <submittedName>
        <fullName evidence="3">LicD family protein</fullName>
    </submittedName>
</protein>
<comment type="caution">
    <text evidence="3">The sequence shown here is derived from an EMBL/GenBank/DDBJ whole genome shotgun (WGS) entry which is preliminary data.</text>
</comment>
<keyword evidence="1" id="KW-0802">TPR repeat</keyword>
<name>A0ABV1CLG1_9FIRM</name>
<keyword evidence="4" id="KW-1185">Reference proteome</keyword>
<evidence type="ECO:0000256" key="1">
    <source>
        <dbReference type="PROSITE-ProRule" id="PRU00339"/>
    </source>
</evidence>
<dbReference type="Pfam" id="PF04991">
    <property type="entry name" value="LicD"/>
    <property type="match status" value="1"/>
</dbReference>
<evidence type="ECO:0000259" key="2">
    <source>
        <dbReference type="Pfam" id="PF04991"/>
    </source>
</evidence>